<gene>
    <name evidence="1" type="ORF">CYMTET_56521</name>
</gene>
<organism evidence="1 2">
    <name type="scientific">Cymbomonas tetramitiformis</name>
    <dbReference type="NCBI Taxonomy" id="36881"/>
    <lineage>
        <taxon>Eukaryota</taxon>
        <taxon>Viridiplantae</taxon>
        <taxon>Chlorophyta</taxon>
        <taxon>Pyramimonadophyceae</taxon>
        <taxon>Pyramimonadales</taxon>
        <taxon>Pyramimonadaceae</taxon>
        <taxon>Cymbomonas</taxon>
    </lineage>
</organism>
<keyword evidence="2" id="KW-1185">Reference proteome</keyword>
<dbReference type="AlphaFoldDB" id="A0AAE0BC92"/>
<reference evidence="1 2" key="1">
    <citation type="journal article" date="2015" name="Genome Biol. Evol.">
        <title>Comparative Genomics of a Bacterivorous Green Alga Reveals Evolutionary Causalities and Consequences of Phago-Mixotrophic Mode of Nutrition.</title>
        <authorList>
            <person name="Burns J.A."/>
            <person name="Paasch A."/>
            <person name="Narechania A."/>
            <person name="Kim E."/>
        </authorList>
    </citation>
    <scope>NUCLEOTIDE SEQUENCE [LARGE SCALE GENOMIC DNA]</scope>
    <source>
        <strain evidence="1 2">PLY_AMNH</strain>
    </source>
</reference>
<evidence type="ECO:0000313" key="2">
    <source>
        <dbReference type="Proteomes" id="UP001190700"/>
    </source>
</evidence>
<comment type="caution">
    <text evidence="1">The sequence shown here is derived from an EMBL/GenBank/DDBJ whole genome shotgun (WGS) entry which is preliminary data.</text>
</comment>
<dbReference type="EMBL" id="LGRX02035787">
    <property type="protein sequence ID" value="KAK3233172.1"/>
    <property type="molecule type" value="Genomic_DNA"/>
</dbReference>
<name>A0AAE0BC92_9CHLO</name>
<accession>A0AAE0BC92</accession>
<protein>
    <submittedName>
        <fullName evidence="1">Uncharacterized protein</fullName>
    </submittedName>
</protein>
<sequence>GSLFTPQQAGELVREYCRHQQLEGASSHSDKHIVLDTTLCDALYKGTIKKGEPWPTSIAKAQLQGQAGQGARDGMRQQLTGHMREDAPRCIDESRSCDTGRFAASNGSCGGEQGMIPHLGAGSSRLSWGAGGRERWAREGGNVGRGSIGICSAC</sequence>
<dbReference type="Proteomes" id="UP001190700">
    <property type="component" value="Unassembled WGS sequence"/>
</dbReference>
<evidence type="ECO:0000313" key="1">
    <source>
        <dbReference type="EMBL" id="KAK3233172.1"/>
    </source>
</evidence>
<proteinExistence type="predicted"/>
<feature type="non-terminal residue" evidence="1">
    <location>
        <position position="1"/>
    </location>
</feature>